<dbReference type="InterPro" id="IPR022210">
    <property type="entry name" value="TF_GCR1-like"/>
</dbReference>
<dbReference type="PANTHER" id="PTHR37784">
    <property type="entry name" value="PROTEIN MSN1"/>
    <property type="match status" value="1"/>
</dbReference>
<keyword evidence="4" id="KW-1185">Reference proteome</keyword>
<protein>
    <recommendedName>
        <fullName evidence="2">Transcription activator GCR1-like domain-containing protein</fullName>
    </recommendedName>
</protein>
<organism evidence="3 4">
    <name type="scientific">Choanephora cucurbitarum</name>
    <dbReference type="NCBI Taxonomy" id="101091"/>
    <lineage>
        <taxon>Eukaryota</taxon>
        <taxon>Fungi</taxon>
        <taxon>Fungi incertae sedis</taxon>
        <taxon>Mucoromycota</taxon>
        <taxon>Mucoromycotina</taxon>
        <taxon>Mucoromycetes</taxon>
        <taxon>Mucorales</taxon>
        <taxon>Mucorineae</taxon>
        <taxon>Choanephoraceae</taxon>
        <taxon>Choanephoroideae</taxon>
        <taxon>Choanephora</taxon>
    </lineage>
</organism>
<evidence type="ECO:0000313" key="3">
    <source>
        <dbReference type="EMBL" id="OBZ88798.1"/>
    </source>
</evidence>
<dbReference type="Pfam" id="PF12550">
    <property type="entry name" value="GCR1_C"/>
    <property type="match status" value="1"/>
</dbReference>
<dbReference type="PANTHER" id="PTHR37784:SF2">
    <property type="entry name" value="HIGH-OSMOLARITY-INDUCED TRANSCRIPTION PROTEIN 1"/>
    <property type="match status" value="1"/>
</dbReference>
<proteinExistence type="predicted"/>
<dbReference type="InParanoid" id="A0A1C7NIF2"/>
<dbReference type="GO" id="GO:0000981">
    <property type="term" value="F:DNA-binding transcription factor activity, RNA polymerase II-specific"/>
    <property type="evidence" value="ECO:0007669"/>
    <property type="project" value="TreeGrafter"/>
</dbReference>
<reference evidence="3 4" key="1">
    <citation type="submission" date="2016-03" db="EMBL/GenBank/DDBJ databases">
        <title>Choanephora cucurbitarum.</title>
        <authorList>
            <person name="Min B."/>
            <person name="Park H."/>
            <person name="Park J.-H."/>
            <person name="Shin H.-D."/>
            <person name="Choi I.-G."/>
        </authorList>
    </citation>
    <scope>NUCLEOTIDE SEQUENCE [LARGE SCALE GENOMIC DNA]</scope>
    <source>
        <strain evidence="3 4">KUS-F28377</strain>
    </source>
</reference>
<dbReference type="Proteomes" id="UP000093000">
    <property type="component" value="Unassembled WGS sequence"/>
</dbReference>
<dbReference type="GO" id="GO:0000978">
    <property type="term" value="F:RNA polymerase II cis-regulatory region sequence-specific DNA binding"/>
    <property type="evidence" value="ECO:0007669"/>
    <property type="project" value="TreeGrafter"/>
</dbReference>
<sequence length="365" mass="42263">MKLRRSNRNAPRAIEERNSITDRVAYSQQKDFKEWCRAKNFDDGDLIYEEKLRDFLIDYVFRRKKRIITAMSKDQPYLGEDAIGRYVFSIVQLHKQQIAQNINSYDNPNGPLVKEAIQEHLDKNPNLRKGLRLRYQEKGKKASSSTTLSRNDRHRRHSLNRNEPCIKQFMKLKSEMEAGINILSSLIQAEEDGHQLHIEKIRQTLMNMLDSSNIRSRSSAEAAAAASLISPTPSLENLTNASSLSLHDSVDLPDICTKKSPPKQSPDRSIRSVSDAWREYSIGTNGGLPLKYLEENFGMSWLKRDTPMNDYCFYERRKHLINLIKRIAKNENVSQEEVAERLEMERKARKVRLDKLSTILIDEGL</sequence>
<evidence type="ECO:0000313" key="4">
    <source>
        <dbReference type="Proteomes" id="UP000093000"/>
    </source>
</evidence>
<evidence type="ECO:0000259" key="2">
    <source>
        <dbReference type="Pfam" id="PF12550"/>
    </source>
</evidence>
<accession>A0A1C7NIF2</accession>
<dbReference type="InterPro" id="IPR052146">
    <property type="entry name" value="HOT1"/>
</dbReference>
<gene>
    <name evidence="3" type="ORF">A0J61_03160</name>
</gene>
<feature type="domain" description="Transcription activator GCR1-like" evidence="2">
    <location>
        <begin position="268"/>
        <end position="346"/>
    </location>
</feature>
<name>A0A1C7NIF2_9FUNG</name>
<dbReference type="EMBL" id="LUGH01000131">
    <property type="protein sequence ID" value="OBZ88798.1"/>
    <property type="molecule type" value="Genomic_DNA"/>
</dbReference>
<comment type="caution">
    <text evidence="3">The sequence shown here is derived from an EMBL/GenBank/DDBJ whole genome shotgun (WGS) entry which is preliminary data.</text>
</comment>
<dbReference type="GO" id="GO:0060963">
    <property type="term" value="P:positive regulation of ribosomal protein gene transcription by RNA polymerase II"/>
    <property type="evidence" value="ECO:0007669"/>
    <property type="project" value="TreeGrafter"/>
</dbReference>
<dbReference type="AlphaFoldDB" id="A0A1C7NIF2"/>
<dbReference type="OrthoDB" id="428577at2759"/>
<evidence type="ECO:0000256" key="1">
    <source>
        <dbReference type="SAM" id="MobiDB-lite"/>
    </source>
</evidence>
<feature type="region of interest" description="Disordered" evidence="1">
    <location>
        <begin position="135"/>
        <end position="162"/>
    </location>
</feature>